<keyword evidence="2" id="KW-1185">Reference proteome</keyword>
<gene>
    <name evidence="1" type="ORF">PoB_005923300</name>
</gene>
<dbReference type="AlphaFoldDB" id="A0AAV4CMV8"/>
<dbReference type="Proteomes" id="UP000735302">
    <property type="component" value="Unassembled WGS sequence"/>
</dbReference>
<protein>
    <submittedName>
        <fullName evidence="1">Uncharacterized protein</fullName>
    </submittedName>
</protein>
<comment type="caution">
    <text evidence="1">The sequence shown here is derived from an EMBL/GenBank/DDBJ whole genome shotgun (WGS) entry which is preliminary data.</text>
</comment>
<evidence type="ECO:0000313" key="1">
    <source>
        <dbReference type="EMBL" id="GFO32728.1"/>
    </source>
</evidence>
<proteinExistence type="predicted"/>
<name>A0AAV4CMV8_9GAST</name>
<sequence length="179" mass="19672">MLSCAQFAQFRLSGSDSEASVSALGVTGVHVGVGGPGASELALQVLVVDGFEFEPKGLKSQINGRIARVHPRKHVSRLVRSIRIFLDRYVIRPPLVSSTTVRPQCTECRHNVGHSDIKWTALLTRTYMYTDPAFSDSVRDQDELPKVLTIFKVSKQVNRCNEVFFTSDSASGSYILGDA</sequence>
<evidence type="ECO:0000313" key="2">
    <source>
        <dbReference type="Proteomes" id="UP000735302"/>
    </source>
</evidence>
<reference evidence="1 2" key="1">
    <citation type="journal article" date="2021" name="Elife">
        <title>Chloroplast acquisition without the gene transfer in kleptoplastic sea slugs, Plakobranchus ocellatus.</title>
        <authorList>
            <person name="Maeda T."/>
            <person name="Takahashi S."/>
            <person name="Yoshida T."/>
            <person name="Shimamura S."/>
            <person name="Takaki Y."/>
            <person name="Nagai Y."/>
            <person name="Toyoda A."/>
            <person name="Suzuki Y."/>
            <person name="Arimoto A."/>
            <person name="Ishii H."/>
            <person name="Satoh N."/>
            <person name="Nishiyama T."/>
            <person name="Hasebe M."/>
            <person name="Maruyama T."/>
            <person name="Minagawa J."/>
            <person name="Obokata J."/>
            <person name="Shigenobu S."/>
        </authorList>
    </citation>
    <scope>NUCLEOTIDE SEQUENCE [LARGE SCALE GENOMIC DNA]</scope>
</reference>
<dbReference type="EMBL" id="BLXT01006675">
    <property type="protein sequence ID" value="GFO32728.1"/>
    <property type="molecule type" value="Genomic_DNA"/>
</dbReference>
<accession>A0AAV4CMV8</accession>
<organism evidence="1 2">
    <name type="scientific">Plakobranchus ocellatus</name>
    <dbReference type="NCBI Taxonomy" id="259542"/>
    <lineage>
        <taxon>Eukaryota</taxon>
        <taxon>Metazoa</taxon>
        <taxon>Spiralia</taxon>
        <taxon>Lophotrochozoa</taxon>
        <taxon>Mollusca</taxon>
        <taxon>Gastropoda</taxon>
        <taxon>Heterobranchia</taxon>
        <taxon>Euthyneura</taxon>
        <taxon>Panpulmonata</taxon>
        <taxon>Sacoglossa</taxon>
        <taxon>Placobranchoidea</taxon>
        <taxon>Plakobranchidae</taxon>
        <taxon>Plakobranchus</taxon>
    </lineage>
</organism>